<dbReference type="InterPro" id="IPR036322">
    <property type="entry name" value="WD40_repeat_dom_sf"/>
</dbReference>
<dbReference type="EMBL" id="CT868030">
    <property type="protein sequence ID" value="CAK64357.1"/>
    <property type="molecule type" value="Genomic_DNA"/>
</dbReference>
<dbReference type="InParanoid" id="A0C0P0"/>
<keyword evidence="4" id="KW-1185">Reference proteome</keyword>
<dbReference type="KEGG" id="ptm:GSPATT00006210001"/>
<reference evidence="3 4" key="1">
    <citation type="journal article" date="2006" name="Nature">
        <title>Global trends of whole-genome duplications revealed by the ciliate Paramecium tetraurelia.</title>
        <authorList>
            <consortium name="Genoscope"/>
            <person name="Aury J.-M."/>
            <person name="Jaillon O."/>
            <person name="Duret L."/>
            <person name="Noel B."/>
            <person name="Jubin C."/>
            <person name="Porcel B.M."/>
            <person name="Segurens B."/>
            <person name="Daubin V."/>
            <person name="Anthouard V."/>
            <person name="Aiach N."/>
            <person name="Arnaiz O."/>
            <person name="Billaut A."/>
            <person name="Beisson J."/>
            <person name="Blanc I."/>
            <person name="Bouhouche K."/>
            <person name="Camara F."/>
            <person name="Duharcourt S."/>
            <person name="Guigo R."/>
            <person name="Gogendeau D."/>
            <person name="Katinka M."/>
            <person name="Keller A.-M."/>
            <person name="Kissmehl R."/>
            <person name="Klotz C."/>
            <person name="Koll F."/>
            <person name="Le Moue A."/>
            <person name="Lepere C."/>
            <person name="Malinsky S."/>
            <person name="Nowacki M."/>
            <person name="Nowak J.K."/>
            <person name="Plattner H."/>
            <person name="Poulain J."/>
            <person name="Ruiz F."/>
            <person name="Serrano V."/>
            <person name="Zagulski M."/>
            <person name="Dessen P."/>
            <person name="Betermier M."/>
            <person name="Weissenbach J."/>
            <person name="Scarpelli C."/>
            <person name="Schachter V."/>
            <person name="Sperling L."/>
            <person name="Meyer E."/>
            <person name="Cohen J."/>
            <person name="Wincker P."/>
        </authorList>
    </citation>
    <scope>NUCLEOTIDE SEQUENCE [LARGE SCALE GENOMIC DNA]</scope>
    <source>
        <strain evidence="3 4">Stock d4-2</strain>
    </source>
</reference>
<dbReference type="AlphaFoldDB" id="A0C0P0"/>
<dbReference type="InterPro" id="IPR001680">
    <property type="entry name" value="WD40_rpt"/>
</dbReference>
<feature type="transmembrane region" description="Helical" evidence="2">
    <location>
        <begin position="52"/>
        <end position="83"/>
    </location>
</feature>
<keyword evidence="2" id="KW-1133">Transmembrane helix</keyword>
<protein>
    <submittedName>
        <fullName evidence="3">Uncharacterized protein</fullName>
    </submittedName>
</protein>
<dbReference type="PROSITE" id="PS50082">
    <property type="entry name" value="WD_REPEATS_2"/>
    <property type="match status" value="1"/>
</dbReference>
<dbReference type="GeneID" id="5017539"/>
<dbReference type="RefSeq" id="XP_001431755.1">
    <property type="nucleotide sequence ID" value="XM_001431718.1"/>
</dbReference>
<sequence length="256" mass="30343">MLRQDNNKLNLMVIRIMSYLYASLLMVLYWHLAAQMDRYFYGIFRQNNNDQYWKIIFIVSIKYAFLLMVLHQYLVATISLSIYGMLRKDSCQRNLMVIVIKSDQYASLLMQRQFYSFMECYNRTITSQIRWSQRQCQIGKLLSWMVLHWHLEVRISLSVFGMLLQDNQKQSQMSIVKLLLQYASHPDGNLLASGSDDMSIRLWEAKYGYTIVTTNKNYQDSLEQKLENNSFTEKCNQVNTNLTILLISQQPVFQAR</sequence>
<dbReference type="Gene3D" id="2.130.10.10">
    <property type="entry name" value="YVTN repeat-like/Quinoprotein amine dehydrogenase"/>
    <property type="match status" value="1"/>
</dbReference>
<proteinExistence type="predicted"/>
<dbReference type="SUPFAM" id="SSF50978">
    <property type="entry name" value="WD40 repeat-like"/>
    <property type="match status" value="1"/>
</dbReference>
<evidence type="ECO:0000256" key="2">
    <source>
        <dbReference type="SAM" id="Phobius"/>
    </source>
</evidence>
<feature type="repeat" description="WD" evidence="1">
    <location>
        <begin position="185"/>
        <end position="213"/>
    </location>
</feature>
<evidence type="ECO:0000256" key="1">
    <source>
        <dbReference type="PROSITE-ProRule" id="PRU00221"/>
    </source>
</evidence>
<name>A0C0P0_PARTE</name>
<gene>
    <name evidence="3" type="ORF">GSPATT00006210001</name>
</gene>
<dbReference type="InterPro" id="IPR015943">
    <property type="entry name" value="WD40/YVTN_repeat-like_dom_sf"/>
</dbReference>
<keyword evidence="1" id="KW-0853">WD repeat</keyword>
<evidence type="ECO:0000313" key="3">
    <source>
        <dbReference type="EMBL" id="CAK64357.1"/>
    </source>
</evidence>
<accession>A0C0P0</accession>
<keyword evidence="2" id="KW-0472">Membrane</keyword>
<keyword evidence="2" id="KW-0812">Transmembrane</keyword>
<organism evidence="3 4">
    <name type="scientific">Paramecium tetraurelia</name>
    <dbReference type="NCBI Taxonomy" id="5888"/>
    <lineage>
        <taxon>Eukaryota</taxon>
        <taxon>Sar</taxon>
        <taxon>Alveolata</taxon>
        <taxon>Ciliophora</taxon>
        <taxon>Intramacronucleata</taxon>
        <taxon>Oligohymenophorea</taxon>
        <taxon>Peniculida</taxon>
        <taxon>Parameciidae</taxon>
        <taxon>Paramecium</taxon>
    </lineage>
</organism>
<dbReference type="HOGENOM" id="CLU_1087595_0_0_1"/>
<dbReference type="Proteomes" id="UP000000600">
    <property type="component" value="Unassembled WGS sequence"/>
</dbReference>
<feature type="transmembrane region" description="Helical" evidence="2">
    <location>
        <begin position="12"/>
        <end position="32"/>
    </location>
</feature>
<evidence type="ECO:0000313" key="4">
    <source>
        <dbReference type="Proteomes" id="UP000000600"/>
    </source>
</evidence>